<dbReference type="PANTHER" id="PTHR23291:SF50">
    <property type="entry name" value="PROTEIN LIFEGUARD 4"/>
    <property type="match status" value="1"/>
</dbReference>
<comment type="subcellular location">
    <subcellularLocation>
        <location evidence="1">Membrane</location>
        <topology evidence="1">Multi-pass membrane protein</topology>
    </subcellularLocation>
</comment>
<feature type="transmembrane region" description="Helical" evidence="6">
    <location>
        <begin position="59"/>
        <end position="77"/>
    </location>
</feature>
<evidence type="ECO:0000256" key="1">
    <source>
        <dbReference type="ARBA" id="ARBA00004141"/>
    </source>
</evidence>
<evidence type="ECO:0000313" key="8">
    <source>
        <dbReference type="Proteomes" id="UP000198508"/>
    </source>
</evidence>
<comment type="similarity">
    <text evidence="2 6">Belongs to the BI1 family.</text>
</comment>
<feature type="transmembrane region" description="Helical" evidence="6">
    <location>
        <begin position="113"/>
        <end position="135"/>
    </location>
</feature>
<accession>A0A1I0BVF4</accession>
<dbReference type="Proteomes" id="UP000198508">
    <property type="component" value="Unassembled WGS sequence"/>
</dbReference>
<dbReference type="InterPro" id="IPR006214">
    <property type="entry name" value="Bax_inhibitor_1-related"/>
</dbReference>
<keyword evidence="8" id="KW-1185">Reference proteome</keyword>
<dbReference type="STRING" id="460384.SAMN05216313_102155"/>
<dbReference type="CDD" id="cd10432">
    <property type="entry name" value="BI-1-like_bacterial"/>
    <property type="match status" value="1"/>
</dbReference>
<evidence type="ECO:0000256" key="3">
    <source>
        <dbReference type="ARBA" id="ARBA00022692"/>
    </source>
</evidence>
<evidence type="ECO:0000256" key="6">
    <source>
        <dbReference type="RuleBase" id="RU004379"/>
    </source>
</evidence>
<keyword evidence="4 6" id="KW-1133">Transmembrane helix</keyword>
<organism evidence="7 8">
    <name type="scientific">Enterocloster lavalensis</name>
    <dbReference type="NCBI Taxonomy" id="460384"/>
    <lineage>
        <taxon>Bacteria</taxon>
        <taxon>Bacillati</taxon>
        <taxon>Bacillota</taxon>
        <taxon>Clostridia</taxon>
        <taxon>Lachnospirales</taxon>
        <taxon>Lachnospiraceae</taxon>
        <taxon>Enterocloster</taxon>
    </lineage>
</organism>
<feature type="transmembrane region" description="Helical" evidence="6">
    <location>
        <begin position="206"/>
        <end position="228"/>
    </location>
</feature>
<protein>
    <submittedName>
        <fullName evidence="7">Uncharacterized protein</fullName>
    </submittedName>
</protein>
<feature type="transmembrane region" description="Helical" evidence="6">
    <location>
        <begin position="89"/>
        <end position="107"/>
    </location>
</feature>
<name>A0A1I0BVF4_9FIRM</name>
<keyword evidence="5 6" id="KW-0472">Membrane</keyword>
<dbReference type="PANTHER" id="PTHR23291">
    <property type="entry name" value="BAX INHIBITOR-RELATED"/>
    <property type="match status" value="1"/>
</dbReference>
<evidence type="ECO:0000313" key="7">
    <source>
        <dbReference type="EMBL" id="SET11119.1"/>
    </source>
</evidence>
<dbReference type="GO" id="GO:0016020">
    <property type="term" value="C:membrane"/>
    <property type="evidence" value="ECO:0007669"/>
    <property type="project" value="UniProtKB-SubCell"/>
</dbReference>
<gene>
    <name evidence="7" type="ORF">SAMN05216313_102155</name>
</gene>
<keyword evidence="3 6" id="KW-0812">Transmembrane</keyword>
<dbReference type="GeneID" id="93277116"/>
<evidence type="ECO:0000256" key="5">
    <source>
        <dbReference type="ARBA" id="ARBA00023136"/>
    </source>
</evidence>
<evidence type="ECO:0000256" key="4">
    <source>
        <dbReference type="ARBA" id="ARBA00022989"/>
    </source>
</evidence>
<dbReference type="Pfam" id="PF01027">
    <property type="entry name" value="Bax1-I"/>
    <property type="match status" value="1"/>
</dbReference>
<sequence length="236" mass="26645">MNEEMMNQSYSQAGAYSESLGRYTAKTFGWMFAGLLVTFAVAVGGVFTGAIFLLNYVPAWPYVLLFAELGVVLFLSARISKMSVVTARVLFFVYAILNGIVFSAYFYVYDLMILWSVFLLTSLFFGVMALIGYFANVNFSGIRPFMTGGLIFLCGFWVLSLFINLSAFETIACTVGIFIFLLFTAYDTKKIKAYYEYYGQAPEMAAKASIFSALQLYLDFINLFLYILRILGRKRN</sequence>
<feature type="transmembrane region" description="Helical" evidence="6">
    <location>
        <begin position="156"/>
        <end position="186"/>
    </location>
</feature>
<evidence type="ECO:0000256" key="2">
    <source>
        <dbReference type="ARBA" id="ARBA00010350"/>
    </source>
</evidence>
<feature type="transmembrane region" description="Helical" evidence="6">
    <location>
        <begin position="28"/>
        <end position="53"/>
    </location>
</feature>
<proteinExistence type="inferred from homology"/>
<dbReference type="RefSeq" id="WP_007711469.1">
    <property type="nucleotide sequence ID" value="NZ_CABJCG010000001.1"/>
</dbReference>
<dbReference type="EMBL" id="FOIM01000002">
    <property type="protein sequence ID" value="SET11119.1"/>
    <property type="molecule type" value="Genomic_DNA"/>
</dbReference>
<reference evidence="8" key="1">
    <citation type="submission" date="2016-10" db="EMBL/GenBank/DDBJ databases">
        <authorList>
            <person name="Varghese N."/>
            <person name="Submissions S."/>
        </authorList>
    </citation>
    <scope>NUCLEOTIDE SEQUENCE [LARGE SCALE GENOMIC DNA]</scope>
    <source>
        <strain evidence="8">NLAE-zl-G277</strain>
    </source>
</reference>
<dbReference type="AlphaFoldDB" id="A0A1I0BVF4"/>